<dbReference type="GO" id="GO:0006508">
    <property type="term" value="P:proteolysis"/>
    <property type="evidence" value="ECO:0007669"/>
    <property type="project" value="UniProtKB-KW"/>
</dbReference>
<sequence length="242" mass="25451">MSSSVPGPAPTTAAPGRVRTFERPVTHADLLVTLGGFIASSALGGVLITVLILAGVEPAAVVTGGIPTTVALWFLALWYGLRARGWTWADLGLGGLPGLRRWWWQVALAYLGVVLLASLVVSQLSAPGEQPNVMEGGVQFGPVAIAAIWVAVALVGPLVEEVIFRRILLGWLESRIGLVLAVLVQAVLFAVMHVVPAAMVLTFLLGLTAALLARRHHSLWPAVALHTLNNLIAVSVLLAALR</sequence>
<feature type="transmembrane region" description="Helical" evidence="1">
    <location>
        <begin position="219"/>
        <end position="241"/>
    </location>
</feature>
<name>A0A5J6V9B7_9MICO</name>
<keyword evidence="4" id="KW-1185">Reference proteome</keyword>
<dbReference type="PANTHER" id="PTHR36435:SF1">
    <property type="entry name" value="CAAX AMINO TERMINAL PROTEASE FAMILY PROTEIN"/>
    <property type="match status" value="1"/>
</dbReference>
<evidence type="ECO:0000259" key="2">
    <source>
        <dbReference type="Pfam" id="PF02517"/>
    </source>
</evidence>
<reference evidence="3 4" key="1">
    <citation type="submission" date="2019-09" db="EMBL/GenBank/DDBJ databases">
        <title>Serinicoccus pratensis sp. nov., isolated from meadow soil.</title>
        <authorList>
            <person name="Zhang W."/>
        </authorList>
    </citation>
    <scope>NUCLEOTIDE SEQUENCE [LARGE SCALE GENOMIC DNA]</scope>
    <source>
        <strain evidence="3 4">W204</strain>
    </source>
</reference>
<evidence type="ECO:0000313" key="3">
    <source>
        <dbReference type="EMBL" id="QFG69924.1"/>
    </source>
</evidence>
<feature type="transmembrane region" description="Helical" evidence="1">
    <location>
        <begin position="102"/>
        <end position="120"/>
    </location>
</feature>
<gene>
    <name evidence="3" type="ORF">FY030_15510</name>
</gene>
<organism evidence="3 4">
    <name type="scientific">Ornithinimicrobium pratense</name>
    <dbReference type="NCBI Taxonomy" id="2593973"/>
    <lineage>
        <taxon>Bacteria</taxon>
        <taxon>Bacillati</taxon>
        <taxon>Actinomycetota</taxon>
        <taxon>Actinomycetes</taxon>
        <taxon>Micrococcales</taxon>
        <taxon>Ornithinimicrobiaceae</taxon>
        <taxon>Ornithinimicrobium</taxon>
    </lineage>
</organism>
<dbReference type="AlphaFoldDB" id="A0A5J6V9B7"/>
<feature type="transmembrane region" description="Helical" evidence="1">
    <location>
        <begin position="140"/>
        <end position="159"/>
    </location>
</feature>
<keyword evidence="1" id="KW-1133">Transmembrane helix</keyword>
<evidence type="ECO:0000313" key="4">
    <source>
        <dbReference type="Proteomes" id="UP000326546"/>
    </source>
</evidence>
<dbReference type="OrthoDB" id="4948798at2"/>
<evidence type="ECO:0000256" key="1">
    <source>
        <dbReference type="SAM" id="Phobius"/>
    </source>
</evidence>
<proteinExistence type="predicted"/>
<feature type="transmembrane region" description="Helical" evidence="1">
    <location>
        <begin position="30"/>
        <end position="53"/>
    </location>
</feature>
<dbReference type="GO" id="GO:0080120">
    <property type="term" value="P:CAAX-box protein maturation"/>
    <property type="evidence" value="ECO:0007669"/>
    <property type="project" value="UniProtKB-ARBA"/>
</dbReference>
<dbReference type="KEGG" id="serw:FY030_15510"/>
<accession>A0A5J6V9B7</accession>
<dbReference type="InterPro" id="IPR003675">
    <property type="entry name" value="Rce1/LyrA-like_dom"/>
</dbReference>
<dbReference type="EMBL" id="CP044427">
    <property type="protein sequence ID" value="QFG69924.1"/>
    <property type="molecule type" value="Genomic_DNA"/>
</dbReference>
<dbReference type="PANTHER" id="PTHR36435">
    <property type="entry name" value="SLR1288 PROTEIN"/>
    <property type="match status" value="1"/>
</dbReference>
<keyword evidence="1" id="KW-0812">Transmembrane</keyword>
<dbReference type="GO" id="GO:0004175">
    <property type="term" value="F:endopeptidase activity"/>
    <property type="evidence" value="ECO:0007669"/>
    <property type="project" value="UniProtKB-ARBA"/>
</dbReference>
<keyword evidence="3" id="KW-0645">Protease</keyword>
<protein>
    <submittedName>
        <fullName evidence="3">CPBP family intramembrane metalloprotease</fullName>
    </submittedName>
</protein>
<dbReference type="GO" id="GO:0008237">
    <property type="term" value="F:metallopeptidase activity"/>
    <property type="evidence" value="ECO:0007669"/>
    <property type="project" value="UniProtKB-KW"/>
</dbReference>
<feature type="domain" description="CAAX prenyl protease 2/Lysostaphin resistance protein A-like" evidence="2">
    <location>
        <begin position="145"/>
        <end position="232"/>
    </location>
</feature>
<keyword evidence="3" id="KW-0482">Metalloprotease</keyword>
<dbReference type="Proteomes" id="UP000326546">
    <property type="component" value="Chromosome"/>
</dbReference>
<feature type="transmembrane region" description="Helical" evidence="1">
    <location>
        <begin position="59"/>
        <end position="81"/>
    </location>
</feature>
<keyword evidence="1" id="KW-0472">Membrane</keyword>
<dbReference type="InterPro" id="IPR052710">
    <property type="entry name" value="CAAX_protease"/>
</dbReference>
<dbReference type="RefSeq" id="WP_158062418.1">
    <property type="nucleotide sequence ID" value="NZ_CP044427.1"/>
</dbReference>
<feature type="transmembrane region" description="Helical" evidence="1">
    <location>
        <begin position="180"/>
        <end position="213"/>
    </location>
</feature>
<dbReference type="Pfam" id="PF02517">
    <property type="entry name" value="Rce1-like"/>
    <property type="match status" value="1"/>
</dbReference>
<keyword evidence="3" id="KW-0378">Hydrolase</keyword>